<protein>
    <submittedName>
        <fullName evidence="1">Uncharacterized protein</fullName>
    </submittedName>
</protein>
<dbReference type="Proteomes" id="UP000001593">
    <property type="component" value="Unassembled WGS sequence"/>
</dbReference>
<dbReference type="InterPro" id="IPR029636">
    <property type="entry name" value="Csf1"/>
</dbReference>
<dbReference type="KEGG" id="nve:5497476"/>
<dbReference type="PhylomeDB" id="A7T9W7"/>
<dbReference type="GO" id="GO:0006113">
    <property type="term" value="P:fermentation"/>
    <property type="evidence" value="ECO:0007669"/>
    <property type="project" value="InterPro"/>
</dbReference>
<dbReference type="PANTHER" id="PTHR32085">
    <property type="entry name" value="PROTEIN CSF1"/>
    <property type="match status" value="1"/>
</dbReference>
<proteinExistence type="predicted"/>
<organism evidence="1 2">
    <name type="scientific">Nematostella vectensis</name>
    <name type="common">Starlet sea anemone</name>
    <dbReference type="NCBI Taxonomy" id="45351"/>
    <lineage>
        <taxon>Eukaryota</taxon>
        <taxon>Metazoa</taxon>
        <taxon>Cnidaria</taxon>
        <taxon>Anthozoa</taxon>
        <taxon>Hexacorallia</taxon>
        <taxon>Actiniaria</taxon>
        <taxon>Edwardsiidae</taxon>
        <taxon>Nematostella</taxon>
    </lineage>
</organism>
<dbReference type="HOGENOM" id="CLU_2707711_0_0_1"/>
<dbReference type="EMBL" id="DS473665">
    <property type="protein sequence ID" value="EDO27205.1"/>
    <property type="molecule type" value="Genomic_DNA"/>
</dbReference>
<sequence length="73" mass="8096">MGDGFVVVQSGDCRITYYMDEPGVVPESKGEGNLTEIPDSDPSWGIDIVFVKSTSICYGPWVDRQRLVNLSIR</sequence>
<dbReference type="InParanoid" id="A7T9W7"/>
<dbReference type="AlphaFoldDB" id="A7T9W7"/>
<evidence type="ECO:0000313" key="1">
    <source>
        <dbReference type="EMBL" id="EDO27205.1"/>
    </source>
</evidence>
<keyword evidence="2" id="KW-1185">Reference proteome</keyword>
<gene>
    <name evidence="1" type="ORF">NEMVEDRAFT_v1g151731</name>
</gene>
<reference evidence="1 2" key="1">
    <citation type="journal article" date="2007" name="Science">
        <title>Sea anemone genome reveals ancestral eumetazoan gene repertoire and genomic organization.</title>
        <authorList>
            <person name="Putnam N.H."/>
            <person name="Srivastava M."/>
            <person name="Hellsten U."/>
            <person name="Dirks B."/>
            <person name="Chapman J."/>
            <person name="Salamov A."/>
            <person name="Terry A."/>
            <person name="Shapiro H."/>
            <person name="Lindquist E."/>
            <person name="Kapitonov V.V."/>
            <person name="Jurka J."/>
            <person name="Genikhovich G."/>
            <person name="Grigoriev I.V."/>
            <person name="Lucas S.M."/>
            <person name="Steele R.E."/>
            <person name="Finnerty J.R."/>
            <person name="Technau U."/>
            <person name="Martindale M.Q."/>
            <person name="Rokhsar D.S."/>
        </authorList>
    </citation>
    <scope>NUCLEOTIDE SEQUENCE [LARGE SCALE GENOMIC DNA]</scope>
    <source>
        <strain evidence="2">CH2 X CH6</strain>
    </source>
</reference>
<dbReference type="GO" id="GO:0016020">
    <property type="term" value="C:membrane"/>
    <property type="evidence" value="ECO:0007669"/>
    <property type="project" value="InterPro"/>
</dbReference>
<dbReference type="STRING" id="45351.A7T9W7"/>
<accession>A7T9W7</accession>
<evidence type="ECO:0000313" key="2">
    <source>
        <dbReference type="Proteomes" id="UP000001593"/>
    </source>
</evidence>
<dbReference type="eggNOG" id="KOG3596">
    <property type="taxonomic scope" value="Eukaryota"/>
</dbReference>
<name>A7T9W7_NEMVE</name>
<dbReference type="PANTHER" id="PTHR32085:SF3">
    <property type="entry name" value="PROTEIN CSF1"/>
    <property type="match status" value="1"/>
</dbReference>